<dbReference type="GO" id="GO:0003677">
    <property type="term" value="F:DNA binding"/>
    <property type="evidence" value="ECO:0007669"/>
    <property type="project" value="UniProtKB-KW"/>
</dbReference>
<dbReference type="AlphaFoldDB" id="A0A2K9MGN1"/>
<sequence length="237" mass="26913">MKYAMRTDRSLVPSAYQMLRDEILHGDLMPGERLRVSALNKRYQMGLTPLREALVRLASEGLVENEANRGASVRQASVSELRDLFSARREIEAICLRRAMANRTPEWEAEILRAQHLLSRTPVPKSSEDRARAAHWEAMHRQFHRALVAACDSQWRLSFWETLADHSERYRKLRLVTPGPDQADPRNIKAEHEAIAQAVLAGDEDRAVALMDSHLAATEQVVAQILRKTESKEGETA</sequence>
<dbReference type="PANTHER" id="PTHR43537:SF20">
    <property type="entry name" value="HTH-TYPE TRANSCRIPTIONAL REPRESSOR GLAR"/>
    <property type="match status" value="1"/>
</dbReference>
<dbReference type="InterPro" id="IPR036388">
    <property type="entry name" value="WH-like_DNA-bd_sf"/>
</dbReference>
<dbReference type="Pfam" id="PF00392">
    <property type="entry name" value="GntR"/>
    <property type="match status" value="1"/>
</dbReference>
<dbReference type="PANTHER" id="PTHR43537">
    <property type="entry name" value="TRANSCRIPTIONAL REGULATOR, GNTR FAMILY"/>
    <property type="match status" value="1"/>
</dbReference>
<evidence type="ECO:0000259" key="4">
    <source>
        <dbReference type="PROSITE" id="PS50949"/>
    </source>
</evidence>
<keyword evidence="6" id="KW-1185">Reference proteome</keyword>
<dbReference type="KEGG" id="paru:CYR75_10440"/>
<dbReference type="InterPro" id="IPR011711">
    <property type="entry name" value="GntR_C"/>
</dbReference>
<dbReference type="SMART" id="SM00895">
    <property type="entry name" value="FCD"/>
    <property type="match status" value="1"/>
</dbReference>
<keyword evidence="2" id="KW-0238">DNA-binding</keyword>
<name>A0A2K9MGN1_9RHOB</name>
<evidence type="ECO:0000313" key="6">
    <source>
        <dbReference type="Proteomes" id="UP000234882"/>
    </source>
</evidence>
<dbReference type="GO" id="GO:0003700">
    <property type="term" value="F:DNA-binding transcription factor activity"/>
    <property type="evidence" value="ECO:0007669"/>
    <property type="project" value="InterPro"/>
</dbReference>
<dbReference type="PROSITE" id="PS50949">
    <property type="entry name" value="HTH_GNTR"/>
    <property type="match status" value="1"/>
</dbReference>
<dbReference type="Gene3D" id="1.10.10.10">
    <property type="entry name" value="Winged helix-like DNA-binding domain superfamily/Winged helix DNA-binding domain"/>
    <property type="match status" value="1"/>
</dbReference>
<dbReference type="InterPro" id="IPR000524">
    <property type="entry name" value="Tscrpt_reg_HTH_GntR"/>
</dbReference>
<dbReference type="SUPFAM" id="SSF48008">
    <property type="entry name" value="GntR ligand-binding domain-like"/>
    <property type="match status" value="1"/>
</dbReference>
<evidence type="ECO:0000256" key="1">
    <source>
        <dbReference type="ARBA" id="ARBA00023015"/>
    </source>
</evidence>
<dbReference type="Gene3D" id="1.20.120.530">
    <property type="entry name" value="GntR ligand-binding domain-like"/>
    <property type="match status" value="1"/>
</dbReference>
<keyword evidence="3" id="KW-0804">Transcription</keyword>
<dbReference type="Pfam" id="PF07729">
    <property type="entry name" value="FCD"/>
    <property type="match status" value="1"/>
</dbReference>
<evidence type="ECO:0000313" key="5">
    <source>
        <dbReference type="EMBL" id="AUM74642.1"/>
    </source>
</evidence>
<accession>A0A2K9MGN1</accession>
<dbReference type="EMBL" id="CP025583">
    <property type="protein sequence ID" value="AUM74642.1"/>
    <property type="molecule type" value="Genomic_DNA"/>
</dbReference>
<dbReference type="Proteomes" id="UP000234882">
    <property type="component" value="Chromosome"/>
</dbReference>
<protein>
    <submittedName>
        <fullName evidence="5">GntR family transcriptional regulator</fullName>
    </submittedName>
</protein>
<dbReference type="SMART" id="SM00345">
    <property type="entry name" value="HTH_GNTR"/>
    <property type="match status" value="1"/>
</dbReference>
<reference evidence="6" key="1">
    <citation type="submission" date="2017-12" db="EMBL/GenBank/DDBJ databases">
        <title>Genomic analysis of Paracoccus sp. CBA4604.</title>
        <authorList>
            <person name="Roh S.W."/>
            <person name="Kim J.Y."/>
            <person name="Kim J.S."/>
        </authorList>
    </citation>
    <scope>NUCLEOTIDE SEQUENCE [LARGE SCALE GENOMIC DNA]</scope>
    <source>
        <strain evidence="6">CBA4604</strain>
    </source>
</reference>
<dbReference type="InterPro" id="IPR036390">
    <property type="entry name" value="WH_DNA-bd_sf"/>
</dbReference>
<proteinExistence type="predicted"/>
<dbReference type="InterPro" id="IPR008920">
    <property type="entry name" value="TF_FadR/GntR_C"/>
</dbReference>
<keyword evidence="1" id="KW-0805">Transcription regulation</keyword>
<organism evidence="5 6">
    <name type="scientific">Paracoccus jeotgali</name>
    <dbReference type="NCBI Taxonomy" id="2065379"/>
    <lineage>
        <taxon>Bacteria</taxon>
        <taxon>Pseudomonadati</taxon>
        <taxon>Pseudomonadota</taxon>
        <taxon>Alphaproteobacteria</taxon>
        <taxon>Rhodobacterales</taxon>
        <taxon>Paracoccaceae</taxon>
        <taxon>Paracoccus</taxon>
    </lineage>
</organism>
<feature type="domain" description="HTH gntR-type" evidence="4">
    <location>
        <begin position="9"/>
        <end position="76"/>
    </location>
</feature>
<dbReference type="SUPFAM" id="SSF46785">
    <property type="entry name" value="Winged helix' DNA-binding domain"/>
    <property type="match status" value="1"/>
</dbReference>
<evidence type="ECO:0000256" key="3">
    <source>
        <dbReference type="ARBA" id="ARBA00023163"/>
    </source>
</evidence>
<evidence type="ECO:0000256" key="2">
    <source>
        <dbReference type="ARBA" id="ARBA00023125"/>
    </source>
</evidence>
<gene>
    <name evidence="5" type="ORF">CYR75_10440</name>
</gene>